<feature type="region of interest" description="Disordered" evidence="1">
    <location>
        <begin position="49"/>
        <end position="75"/>
    </location>
</feature>
<dbReference type="Proteomes" id="UP001187192">
    <property type="component" value="Unassembled WGS sequence"/>
</dbReference>
<reference evidence="2" key="1">
    <citation type="submission" date="2023-07" db="EMBL/GenBank/DDBJ databases">
        <title>draft genome sequence of fig (Ficus carica).</title>
        <authorList>
            <person name="Takahashi T."/>
            <person name="Nishimura K."/>
        </authorList>
    </citation>
    <scope>NUCLEOTIDE SEQUENCE</scope>
</reference>
<gene>
    <name evidence="2" type="ORF">TIFTF001_029548</name>
</gene>
<feature type="region of interest" description="Disordered" evidence="1">
    <location>
        <begin position="97"/>
        <end position="140"/>
    </location>
</feature>
<evidence type="ECO:0000313" key="3">
    <source>
        <dbReference type="Proteomes" id="UP001187192"/>
    </source>
</evidence>
<keyword evidence="3" id="KW-1185">Reference proteome</keyword>
<comment type="caution">
    <text evidence="2">The sequence shown here is derived from an EMBL/GenBank/DDBJ whole genome shotgun (WGS) entry which is preliminary data.</text>
</comment>
<dbReference type="AlphaFoldDB" id="A0AA88DS14"/>
<accession>A0AA88DS14</accession>
<proteinExistence type="predicted"/>
<protein>
    <submittedName>
        <fullName evidence="2">Uncharacterized protein</fullName>
    </submittedName>
</protein>
<evidence type="ECO:0000313" key="2">
    <source>
        <dbReference type="EMBL" id="GMN60443.1"/>
    </source>
</evidence>
<evidence type="ECO:0000256" key="1">
    <source>
        <dbReference type="SAM" id="MobiDB-lite"/>
    </source>
</evidence>
<organism evidence="2 3">
    <name type="scientific">Ficus carica</name>
    <name type="common">Common fig</name>
    <dbReference type="NCBI Taxonomy" id="3494"/>
    <lineage>
        <taxon>Eukaryota</taxon>
        <taxon>Viridiplantae</taxon>
        <taxon>Streptophyta</taxon>
        <taxon>Embryophyta</taxon>
        <taxon>Tracheophyta</taxon>
        <taxon>Spermatophyta</taxon>
        <taxon>Magnoliopsida</taxon>
        <taxon>eudicotyledons</taxon>
        <taxon>Gunneridae</taxon>
        <taxon>Pentapetalae</taxon>
        <taxon>rosids</taxon>
        <taxon>fabids</taxon>
        <taxon>Rosales</taxon>
        <taxon>Moraceae</taxon>
        <taxon>Ficeae</taxon>
        <taxon>Ficus</taxon>
    </lineage>
</organism>
<dbReference type="EMBL" id="BTGU01000099">
    <property type="protein sequence ID" value="GMN60443.1"/>
    <property type="molecule type" value="Genomic_DNA"/>
</dbReference>
<sequence>MTGKLVCLRIRGRNYTRVTELEPDDEYTAEDVGLGQELTGHRDDFRTWKYTGSGRGQNLKANRREEGGPLTGAPAKQQMLDGMEEQATEPLIAAHGRRCGGRRDLRTAGDETDEAEEHGSLGEQYTQLGLLYNGSEELSR</sequence>
<name>A0AA88DS14_FICCA</name>